<keyword evidence="6 15" id="KW-0808">Transferase</keyword>
<evidence type="ECO:0000256" key="7">
    <source>
        <dbReference type="ARBA" id="ARBA00022692"/>
    </source>
</evidence>
<feature type="transmembrane region" description="Helical" evidence="12">
    <location>
        <begin position="18"/>
        <end position="38"/>
    </location>
</feature>
<dbReference type="InterPro" id="IPR001734">
    <property type="entry name" value="Na/solute_symporter"/>
</dbReference>
<dbReference type="SUPFAM" id="SSF47384">
    <property type="entry name" value="Homodimeric domain of signal transducing histidine kinase"/>
    <property type="match status" value="1"/>
</dbReference>
<dbReference type="SUPFAM" id="SSF55874">
    <property type="entry name" value="ATPase domain of HSP90 chaperone/DNA topoisomerase II/histidine kinase"/>
    <property type="match status" value="1"/>
</dbReference>
<dbReference type="PANTHER" id="PTHR43047:SF9">
    <property type="entry name" value="HISTIDINE KINASE"/>
    <property type="match status" value="1"/>
</dbReference>
<feature type="modified residue" description="4-aspartylphosphate" evidence="11">
    <location>
        <position position="1111"/>
    </location>
</feature>
<evidence type="ECO:0000256" key="10">
    <source>
        <dbReference type="ARBA" id="ARBA00023136"/>
    </source>
</evidence>
<dbReference type="AlphaFoldDB" id="A0A1R7QBG8"/>
<evidence type="ECO:0000313" key="15">
    <source>
        <dbReference type="EMBL" id="SJX21591.1"/>
    </source>
</evidence>
<feature type="transmembrane region" description="Helical" evidence="12">
    <location>
        <begin position="80"/>
        <end position="99"/>
    </location>
</feature>
<feature type="transmembrane region" description="Helical" evidence="12">
    <location>
        <begin position="449"/>
        <end position="471"/>
    </location>
</feature>
<dbReference type="InterPro" id="IPR000014">
    <property type="entry name" value="PAS"/>
</dbReference>
<dbReference type="InterPro" id="IPR036097">
    <property type="entry name" value="HisK_dim/P_sf"/>
</dbReference>
<evidence type="ECO:0000256" key="12">
    <source>
        <dbReference type="SAM" id="Phobius"/>
    </source>
</evidence>
<feature type="transmembrane region" description="Helical" evidence="12">
    <location>
        <begin position="392"/>
        <end position="412"/>
    </location>
</feature>
<dbReference type="Pfam" id="PF12860">
    <property type="entry name" value="PAS_7"/>
    <property type="match status" value="1"/>
</dbReference>
<dbReference type="Pfam" id="PF02518">
    <property type="entry name" value="HATPase_c"/>
    <property type="match status" value="1"/>
</dbReference>
<dbReference type="SUPFAM" id="SSF55785">
    <property type="entry name" value="PYP-like sensor domain (PAS domain)"/>
    <property type="match status" value="1"/>
</dbReference>
<feature type="domain" description="Histidine kinase" evidence="13">
    <location>
        <begin position="826"/>
        <end position="1042"/>
    </location>
</feature>
<dbReference type="Gene3D" id="1.10.287.130">
    <property type="match status" value="1"/>
</dbReference>
<feature type="transmembrane region" description="Helical" evidence="12">
    <location>
        <begin position="418"/>
        <end position="442"/>
    </location>
</feature>
<dbReference type="Gene3D" id="3.30.565.10">
    <property type="entry name" value="Histidine kinase-like ATPase, C-terminal domain"/>
    <property type="match status" value="1"/>
</dbReference>
<dbReference type="GO" id="GO:0000155">
    <property type="term" value="F:phosphorelay sensor kinase activity"/>
    <property type="evidence" value="ECO:0007669"/>
    <property type="project" value="InterPro"/>
</dbReference>
<comment type="catalytic activity">
    <reaction evidence="1">
        <text>ATP + protein L-histidine = ADP + protein N-phospho-L-histidine.</text>
        <dbReference type="EC" id="2.7.13.3"/>
    </reaction>
</comment>
<gene>
    <name evidence="15" type="primary">luxQ</name>
    <name evidence="15" type="ORF">ACNJC6_01210</name>
</gene>
<feature type="transmembrane region" description="Helical" evidence="12">
    <location>
        <begin position="166"/>
        <end position="188"/>
    </location>
</feature>
<dbReference type="GO" id="GO:0022857">
    <property type="term" value="F:transmembrane transporter activity"/>
    <property type="evidence" value="ECO:0007669"/>
    <property type="project" value="InterPro"/>
</dbReference>
<dbReference type="Gene3D" id="3.30.450.20">
    <property type="entry name" value="PAS domain"/>
    <property type="match status" value="1"/>
</dbReference>
<evidence type="ECO:0000259" key="13">
    <source>
        <dbReference type="PROSITE" id="PS50109"/>
    </source>
</evidence>
<dbReference type="InterPro" id="IPR011006">
    <property type="entry name" value="CheY-like_superfamily"/>
</dbReference>
<feature type="domain" description="Response regulatory" evidence="14">
    <location>
        <begin position="1062"/>
        <end position="1174"/>
    </location>
</feature>
<keyword evidence="5 11" id="KW-0597">Phosphoprotein</keyword>
<evidence type="ECO:0000256" key="4">
    <source>
        <dbReference type="ARBA" id="ARBA00012438"/>
    </source>
</evidence>
<evidence type="ECO:0000259" key="14">
    <source>
        <dbReference type="PROSITE" id="PS50110"/>
    </source>
</evidence>
<keyword evidence="8 15" id="KW-0418">Kinase</keyword>
<keyword evidence="10 12" id="KW-0472">Membrane</keyword>
<dbReference type="InterPro" id="IPR035965">
    <property type="entry name" value="PAS-like_dom_sf"/>
</dbReference>
<dbReference type="InterPro" id="IPR038377">
    <property type="entry name" value="Na/Glc_symporter_sf"/>
</dbReference>
<dbReference type="InterPro" id="IPR005467">
    <property type="entry name" value="His_kinase_dom"/>
</dbReference>
<dbReference type="PRINTS" id="PR00344">
    <property type="entry name" value="BCTRLSENSOR"/>
</dbReference>
<evidence type="ECO:0000256" key="9">
    <source>
        <dbReference type="ARBA" id="ARBA00022989"/>
    </source>
</evidence>
<comment type="similarity">
    <text evidence="3">Belongs to the sodium:solute symporter (SSF) (TC 2.A.21) family.</text>
</comment>
<dbReference type="Gene3D" id="3.40.50.2300">
    <property type="match status" value="1"/>
</dbReference>
<dbReference type="Gene3D" id="1.20.1730.10">
    <property type="entry name" value="Sodium/glucose cotransporter"/>
    <property type="match status" value="1"/>
</dbReference>
<keyword evidence="7 12" id="KW-0812">Transmembrane</keyword>
<accession>A0A1R7QBG8</accession>
<evidence type="ECO:0000256" key="6">
    <source>
        <dbReference type="ARBA" id="ARBA00022679"/>
    </source>
</evidence>
<dbReference type="PROSITE" id="PS50109">
    <property type="entry name" value="HIS_KIN"/>
    <property type="match status" value="1"/>
</dbReference>
<evidence type="ECO:0000256" key="8">
    <source>
        <dbReference type="ARBA" id="ARBA00022777"/>
    </source>
</evidence>
<feature type="transmembrane region" description="Helical" evidence="12">
    <location>
        <begin position="200"/>
        <end position="227"/>
    </location>
</feature>
<feature type="transmembrane region" description="Helical" evidence="12">
    <location>
        <begin position="50"/>
        <end position="68"/>
    </location>
</feature>
<dbReference type="PROSITE" id="PS50283">
    <property type="entry name" value="NA_SOLUT_SYMP_3"/>
    <property type="match status" value="1"/>
</dbReference>
<dbReference type="CDD" id="cd10322">
    <property type="entry name" value="SLC5sbd"/>
    <property type="match status" value="1"/>
</dbReference>
<dbReference type="InterPro" id="IPR001789">
    <property type="entry name" value="Sig_transdc_resp-reg_receiver"/>
</dbReference>
<proteinExistence type="inferred from homology"/>
<evidence type="ECO:0000256" key="11">
    <source>
        <dbReference type="PROSITE-ProRule" id="PRU00169"/>
    </source>
</evidence>
<dbReference type="PROSITE" id="PS50110">
    <property type="entry name" value="RESPONSE_REGULATORY"/>
    <property type="match status" value="1"/>
</dbReference>
<name>A0A1R7QBG8_ACIJO</name>
<feature type="transmembrane region" description="Helical" evidence="12">
    <location>
        <begin position="128"/>
        <end position="146"/>
    </location>
</feature>
<feature type="transmembrane region" description="Helical" evidence="12">
    <location>
        <begin position="292"/>
        <end position="311"/>
    </location>
</feature>
<dbReference type="SMART" id="SM00387">
    <property type="entry name" value="HATPase_c"/>
    <property type="match status" value="1"/>
</dbReference>
<evidence type="ECO:0000256" key="1">
    <source>
        <dbReference type="ARBA" id="ARBA00000085"/>
    </source>
</evidence>
<dbReference type="PANTHER" id="PTHR43047">
    <property type="entry name" value="TWO-COMPONENT HISTIDINE PROTEIN KINASE"/>
    <property type="match status" value="1"/>
</dbReference>
<organism evidence="15 16">
    <name type="scientific">Acinetobacter johnsonii</name>
    <dbReference type="NCBI Taxonomy" id="40214"/>
    <lineage>
        <taxon>Bacteria</taxon>
        <taxon>Pseudomonadati</taxon>
        <taxon>Pseudomonadota</taxon>
        <taxon>Gammaproteobacteria</taxon>
        <taxon>Moraxellales</taxon>
        <taxon>Moraxellaceae</taxon>
        <taxon>Acinetobacter</taxon>
    </lineage>
</organism>
<dbReference type="CDD" id="cd00082">
    <property type="entry name" value="HisKA"/>
    <property type="match status" value="1"/>
</dbReference>
<keyword evidence="9 12" id="KW-1133">Transmembrane helix</keyword>
<dbReference type="FunFam" id="3.30.565.10:FF:000049">
    <property type="entry name" value="Two-component sensor histidine kinase"/>
    <property type="match status" value="1"/>
</dbReference>
<dbReference type="CDD" id="cd00156">
    <property type="entry name" value="REC"/>
    <property type="match status" value="1"/>
</dbReference>
<dbReference type="GO" id="GO:0009927">
    <property type="term" value="F:histidine phosphotransfer kinase activity"/>
    <property type="evidence" value="ECO:0007669"/>
    <property type="project" value="TreeGrafter"/>
</dbReference>
<comment type="subcellular location">
    <subcellularLocation>
        <location evidence="2">Membrane</location>
        <topology evidence="2">Multi-pass membrane protein</topology>
    </subcellularLocation>
</comment>
<feature type="transmembrane region" description="Helical" evidence="12">
    <location>
        <begin position="336"/>
        <end position="364"/>
    </location>
</feature>
<evidence type="ECO:0000313" key="16">
    <source>
        <dbReference type="Proteomes" id="UP000196240"/>
    </source>
</evidence>
<evidence type="ECO:0000256" key="3">
    <source>
        <dbReference type="ARBA" id="ARBA00006434"/>
    </source>
</evidence>
<dbReference type="Proteomes" id="UP000196240">
    <property type="component" value="Unassembled WGS sequence"/>
</dbReference>
<dbReference type="SMART" id="SM00448">
    <property type="entry name" value="REC"/>
    <property type="match status" value="1"/>
</dbReference>
<dbReference type="EMBL" id="FUUY01000003">
    <property type="protein sequence ID" value="SJX21591.1"/>
    <property type="molecule type" value="Genomic_DNA"/>
</dbReference>
<dbReference type="InterPro" id="IPR036890">
    <property type="entry name" value="HATPase_C_sf"/>
</dbReference>
<dbReference type="InterPro" id="IPR003661">
    <property type="entry name" value="HisK_dim/P_dom"/>
</dbReference>
<protein>
    <recommendedName>
        <fullName evidence="4">histidine kinase</fullName>
        <ecNumber evidence="4">2.7.13.3</ecNumber>
    </recommendedName>
</protein>
<dbReference type="GO" id="GO:0005886">
    <property type="term" value="C:plasma membrane"/>
    <property type="evidence" value="ECO:0007669"/>
    <property type="project" value="TreeGrafter"/>
</dbReference>
<sequence length="1179" mass="131449">MRYDGRDDGKTLGKMNSWLIIGVLALYIVLLFICAFFGEKHASRLSTRGRMLLFSLTLGVYCSSWTFYGATGAAVREGIIFLPIYLGPLLFVALGYDIWRRLGRVRQHHAISSIADFVAARYGKSGPLASMVTILAVIAIIPYLALQLRAIALSAAVILEPTAGSIASTTNGVLFLTGILAILAMIFGTRQIANTEQHGGLMLAVAFESFVKLFALLCVALFFVFAAPENIHQISKDVAETFHQVQLIGVPDTFWIQTLLAGLAIICLPRQFHVAVVELRDEKHIRGARRWFAVYLVLTIIAIIPIASWALHATPGYLAIPDVAVLSLPLSYGQDWLTLLAFLGGFSASTGMLLVSSVALSIMLSNDLIMPALWRTNLLSRHDKRLPLVLKFTRRVCILAVMLLGFLFFHFFNDIDQLSVFGLLAFSAVAQFSPALIGGLYWRGGSKQGVYAGLLAGFGMWAYTLLLPTVLRSLPAEYSHFTKSFLNFGPMGINWLRPEALLGFESFAALTHGVVWALGLNIILYIWISRVFRPSVAEQIQAESFFYYETKPLPTQSTSTDINYIHHDVARLKVGDLITLAKRITGDGATMRAFQQFCAQNNVVLNENSNANGMWWRFTEQYLAGTIGAASARTLLTTAMVNNGLALGQVANILDQASQWQRFNQNLIMTMIDHMTQGVSVVDENMCLVAWNNQYLKLFDYPKDIVYVGCPISDLIRYNAERGECGPGSVEEHVRKRMHWMQVGSAHEFERIRKDGRVIQMRGNPIEGGGFVTTFADITAFRENEAMLEARVQDRTQQLADALTEQQLAREQADKANMSKSRFIAAASHDLLQPMHAARLFSTALEQSVQSEEDRKTLQQLDRALHGAESMLSALLDIARLEGGTIQPNRQAYPLHDLLSDLELQFKSIAAQRGIRFSVHDAQFWIDTDPQWIRRIIQNFVSNALRYTAKGKVVVGVLRSTDKPRHIRIGVWDTGPGIAEEQRIKLFQEFERCGHTSPWGEQGLGLGLAIVQRMTSLLDYPVHVYSEYGKGSCFMIEVPIIDPPKVVAAPVQAVPLKTKAYKILCLDNDETILEGMSTLLTKWGYQVFKATEPEQAFEMIQQENIQVWLVDQHLNHDKIGLDFILANRQENVPVALITADSDPEVPQRVKDMNIVLLKKPLKPASLRAWLSGLKISNPE</sequence>
<dbReference type="InterPro" id="IPR004358">
    <property type="entry name" value="Sig_transdc_His_kin-like_C"/>
</dbReference>
<dbReference type="SUPFAM" id="SSF52172">
    <property type="entry name" value="CheY-like"/>
    <property type="match status" value="1"/>
</dbReference>
<dbReference type="EC" id="2.7.13.3" evidence="4"/>
<reference evidence="15 16" key="1">
    <citation type="submission" date="2017-02" db="EMBL/GenBank/DDBJ databases">
        <authorList>
            <person name="Peterson S.W."/>
        </authorList>
    </citation>
    <scope>NUCLEOTIDE SEQUENCE [LARGE SCALE GENOMIC DNA]</scope>
    <source>
        <strain evidence="15">C6</strain>
    </source>
</reference>
<dbReference type="Pfam" id="PF00072">
    <property type="entry name" value="Response_reg"/>
    <property type="match status" value="1"/>
</dbReference>
<feature type="transmembrane region" description="Helical" evidence="12">
    <location>
        <begin position="254"/>
        <end position="272"/>
    </location>
</feature>
<dbReference type="CDD" id="cd00130">
    <property type="entry name" value="PAS"/>
    <property type="match status" value="1"/>
</dbReference>
<dbReference type="SMART" id="SM00388">
    <property type="entry name" value="HisKA"/>
    <property type="match status" value="1"/>
</dbReference>
<evidence type="ECO:0000256" key="5">
    <source>
        <dbReference type="ARBA" id="ARBA00022553"/>
    </source>
</evidence>
<dbReference type="Pfam" id="PF00512">
    <property type="entry name" value="HisKA"/>
    <property type="match status" value="1"/>
</dbReference>
<evidence type="ECO:0000256" key="2">
    <source>
        <dbReference type="ARBA" id="ARBA00004141"/>
    </source>
</evidence>
<dbReference type="InterPro" id="IPR003594">
    <property type="entry name" value="HATPase_dom"/>
</dbReference>